<keyword evidence="5" id="KW-1185">Reference proteome</keyword>
<organism evidence="4 5">
    <name type="scientific">Paenibacillus prosopidis</name>
    <dbReference type="NCBI Taxonomy" id="630520"/>
    <lineage>
        <taxon>Bacteria</taxon>
        <taxon>Bacillati</taxon>
        <taxon>Bacillota</taxon>
        <taxon>Bacilli</taxon>
        <taxon>Bacillales</taxon>
        <taxon>Paenibacillaceae</taxon>
        <taxon>Paenibacillus</taxon>
    </lineage>
</organism>
<dbReference type="NCBIfam" id="TIGR03092">
    <property type="entry name" value="SASP_sspI"/>
    <property type="match status" value="1"/>
</dbReference>
<dbReference type="RefSeq" id="WP_281271013.1">
    <property type="nucleotide sequence ID" value="NZ_QPJD01000019.1"/>
</dbReference>
<protein>
    <recommendedName>
        <fullName evidence="2">Small, acid-soluble spore protein I</fullName>
        <shortName evidence="2">SASP I</shortName>
    </recommendedName>
</protein>
<comment type="similarity">
    <text evidence="2">Belongs to the SspI family.</text>
</comment>
<feature type="compositionally biased region" description="Basic and acidic residues" evidence="3">
    <location>
        <begin position="57"/>
        <end position="66"/>
    </location>
</feature>
<dbReference type="GO" id="GO:0030435">
    <property type="term" value="P:sporulation resulting in formation of a cellular spore"/>
    <property type="evidence" value="ECO:0007669"/>
    <property type="project" value="UniProtKB-KW"/>
</dbReference>
<evidence type="ECO:0000256" key="3">
    <source>
        <dbReference type="SAM" id="MobiDB-lite"/>
    </source>
</evidence>
<dbReference type="HAMAP" id="MF_00669">
    <property type="entry name" value="SspI"/>
    <property type="match status" value="1"/>
</dbReference>
<dbReference type="GO" id="GO:0030436">
    <property type="term" value="P:asexual sporulation"/>
    <property type="evidence" value="ECO:0007669"/>
    <property type="project" value="UniProtKB-UniRule"/>
</dbReference>
<evidence type="ECO:0000313" key="4">
    <source>
        <dbReference type="EMBL" id="RCW42065.1"/>
    </source>
</evidence>
<feature type="region of interest" description="Disordered" evidence="3">
    <location>
        <begin position="56"/>
        <end position="79"/>
    </location>
</feature>
<evidence type="ECO:0000256" key="1">
    <source>
        <dbReference type="ARBA" id="ARBA00022969"/>
    </source>
</evidence>
<reference evidence="4 5" key="1">
    <citation type="submission" date="2018-07" db="EMBL/GenBank/DDBJ databases">
        <title>Genomic Encyclopedia of Type Strains, Phase III (KMG-III): the genomes of soil and plant-associated and newly described type strains.</title>
        <authorList>
            <person name="Whitman W."/>
        </authorList>
    </citation>
    <scope>NUCLEOTIDE SEQUENCE [LARGE SCALE GENOMIC DNA]</scope>
    <source>
        <strain evidence="4 5">CECT 7506</strain>
    </source>
</reference>
<accession>A0A368VM23</accession>
<comment type="induction">
    <text evidence="2">Expressed only in the forespore compartment of sporulating cells.</text>
</comment>
<dbReference type="EMBL" id="QPJD01000019">
    <property type="protein sequence ID" value="RCW42065.1"/>
    <property type="molecule type" value="Genomic_DNA"/>
</dbReference>
<dbReference type="InterPro" id="IPR017525">
    <property type="entry name" value="SspI"/>
</dbReference>
<comment type="subcellular location">
    <subcellularLocation>
        <location evidence="2">Spore core</location>
    </subcellularLocation>
</comment>
<dbReference type="AlphaFoldDB" id="A0A368VM23"/>
<dbReference type="Pfam" id="PF14098">
    <property type="entry name" value="SSPI"/>
    <property type="match status" value="1"/>
</dbReference>
<proteinExistence type="evidence at transcript level"/>
<comment type="caution">
    <text evidence="4">The sequence shown here is derived from an EMBL/GenBank/DDBJ whole genome shotgun (WGS) entry which is preliminary data.</text>
</comment>
<evidence type="ECO:0000256" key="2">
    <source>
        <dbReference type="HAMAP-Rule" id="MF_00669"/>
    </source>
</evidence>
<name>A0A368VM23_9BACL</name>
<dbReference type="Proteomes" id="UP000252415">
    <property type="component" value="Unassembled WGS sequence"/>
</dbReference>
<gene>
    <name evidence="2" type="primary">sspI</name>
    <name evidence="4" type="ORF">DFP97_11946</name>
</gene>
<sequence>MNTNTIDLRQAIVMRVQDKSEQELSEIIEDSIGADEHALPGLGVLFEMIWQQSTEPEQSRMVDSLHKHLHHSEHANPSQ</sequence>
<keyword evidence="1 2" id="KW-0749">Sporulation</keyword>
<evidence type="ECO:0000313" key="5">
    <source>
        <dbReference type="Proteomes" id="UP000252415"/>
    </source>
</evidence>